<sequence>MQHKRKYDSCELHGYAPHHTLYPPTARTLSGDNTVLNKYRSCLLPRHVQGLICAHNWFHGNDDEETIESKLKESLSSKADSNFWNVSEDEDDGDGVEE</sequence>
<dbReference type="Proteomes" id="UP001060085">
    <property type="component" value="Linkage Group LG03"/>
</dbReference>
<reference evidence="2" key="1">
    <citation type="journal article" date="2023" name="Nat. Plants">
        <title>Single-cell RNA sequencing provides a high-resolution roadmap for understanding the multicellular compartmentation of specialized metabolism.</title>
        <authorList>
            <person name="Sun S."/>
            <person name="Shen X."/>
            <person name="Li Y."/>
            <person name="Li Y."/>
            <person name="Wang S."/>
            <person name="Li R."/>
            <person name="Zhang H."/>
            <person name="Shen G."/>
            <person name="Guo B."/>
            <person name="Wei J."/>
            <person name="Xu J."/>
            <person name="St-Pierre B."/>
            <person name="Chen S."/>
            <person name="Sun C."/>
        </authorList>
    </citation>
    <scope>NUCLEOTIDE SEQUENCE [LARGE SCALE GENOMIC DNA]</scope>
</reference>
<organism evidence="1 2">
    <name type="scientific">Catharanthus roseus</name>
    <name type="common">Madagascar periwinkle</name>
    <name type="synonym">Vinca rosea</name>
    <dbReference type="NCBI Taxonomy" id="4058"/>
    <lineage>
        <taxon>Eukaryota</taxon>
        <taxon>Viridiplantae</taxon>
        <taxon>Streptophyta</taxon>
        <taxon>Embryophyta</taxon>
        <taxon>Tracheophyta</taxon>
        <taxon>Spermatophyta</taxon>
        <taxon>Magnoliopsida</taxon>
        <taxon>eudicotyledons</taxon>
        <taxon>Gunneridae</taxon>
        <taxon>Pentapetalae</taxon>
        <taxon>asterids</taxon>
        <taxon>lamiids</taxon>
        <taxon>Gentianales</taxon>
        <taxon>Apocynaceae</taxon>
        <taxon>Rauvolfioideae</taxon>
        <taxon>Vinceae</taxon>
        <taxon>Catharanthinae</taxon>
        <taxon>Catharanthus</taxon>
    </lineage>
</organism>
<accession>A0ACC0BHE2</accession>
<evidence type="ECO:0000313" key="1">
    <source>
        <dbReference type="EMBL" id="KAI5672045.1"/>
    </source>
</evidence>
<proteinExistence type="predicted"/>
<name>A0ACC0BHE2_CATRO</name>
<keyword evidence="2" id="KW-1185">Reference proteome</keyword>
<evidence type="ECO:0000313" key="2">
    <source>
        <dbReference type="Proteomes" id="UP001060085"/>
    </source>
</evidence>
<gene>
    <name evidence="1" type="ORF">M9H77_12409</name>
</gene>
<protein>
    <submittedName>
        <fullName evidence="1">Uncharacterized protein</fullName>
    </submittedName>
</protein>
<comment type="caution">
    <text evidence="1">The sequence shown here is derived from an EMBL/GenBank/DDBJ whole genome shotgun (WGS) entry which is preliminary data.</text>
</comment>
<dbReference type="EMBL" id="CM044703">
    <property type="protein sequence ID" value="KAI5672045.1"/>
    <property type="molecule type" value="Genomic_DNA"/>
</dbReference>